<proteinExistence type="predicted"/>
<feature type="compositionally biased region" description="Polar residues" evidence="2">
    <location>
        <begin position="342"/>
        <end position="354"/>
    </location>
</feature>
<keyword evidence="3" id="KW-1185">Reference proteome</keyword>
<dbReference type="GeneID" id="116212940"/>
<keyword evidence="1" id="KW-0175">Coiled coil</keyword>
<feature type="compositionally biased region" description="Polar residues" evidence="2">
    <location>
        <begin position="81"/>
        <end position="90"/>
    </location>
</feature>
<feature type="region of interest" description="Disordered" evidence="2">
    <location>
        <begin position="1"/>
        <end position="20"/>
    </location>
</feature>
<feature type="compositionally biased region" description="Polar residues" evidence="2">
    <location>
        <begin position="391"/>
        <end position="403"/>
    </location>
</feature>
<feature type="region of interest" description="Disordered" evidence="2">
    <location>
        <begin position="256"/>
        <end position="286"/>
    </location>
</feature>
<dbReference type="Proteomes" id="UP000515151">
    <property type="component" value="Chromosome 7"/>
</dbReference>
<reference evidence="4" key="2">
    <citation type="submission" date="2025-08" db="UniProtKB">
        <authorList>
            <consortium name="RefSeq"/>
        </authorList>
    </citation>
    <scope>IDENTIFICATION</scope>
    <source>
        <tissue evidence="4">Leaf</tissue>
    </source>
</reference>
<feature type="compositionally biased region" description="Basic residues" evidence="2">
    <location>
        <begin position="1"/>
        <end position="10"/>
    </location>
</feature>
<name>A0A6P8E121_PUNGR</name>
<sequence length="671" mass="73834">METNPYKRKQPSAPSSKLFFSGNNSNCFHADEERGDHPSGFRVLIKVLPTRRVFSPTPNKIQNPGHGGGLPAETRKIRRNPCSSDVGSSKGSERVAEPDPVEDFGQTTPPEAVEMFHRSGHDPPRNADRVSPKQSNMSSITSHPENRSGRPLWVRGRLFKPPSSLSYRRLLPYLMDIAKEDESGIIRTCQRQKPEKSNEGKLLQQVSDSNCRDIPTDESSQDHSQTLAPSSAMEPPIASGLMKDLSLDGVTSAPANEVLGDTGTSCEDGNIIGNTSIHDQSPVKPDTRKCIHSGIEDCSDEGKVSEKAEKVIPVDFDQEVDDKASLRKQACSMSCDYGIDSQDSSKYTTSTAEQNAIRPVSEKARGLMNNSPNGSISKIKTSSPEDGIRSPTKSKTVLNPQSRSKLLKSPNTFSYRRLLPYLMEIEKDDQCTTRNTCPLKAVDSSQKHIQSATESSYGLKPPADVLNEHSPIALVSTLPCASSQIDGDGNDEFITKGSEGVSVASPENKKVINELHTEMNKGGRLLLEDTYQNGASAHIGIPCTNSQRGILKRNPRGCRGLCPCLNCTSFRLNAERAFEFSRNQVKDAEELALDLMKELSHLRDMLERINGSATTPDNLVLEACRKASEAEGIAKDRLREMNEDLNMHCRVKCLHRPRVMFGKLTAEDLFQ</sequence>
<feature type="compositionally biased region" description="Polar residues" evidence="2">
    <location>
        <begin position="262"/>
        <end position="279"/>
    </location>
</feature>
<feature type="compositionally biased region" description="Polar residues" evidence="2">
    <location>
        <begin position="132"/>
        <end position="143"/>
    </location>
</feature>
<feature type="region of interest" description="Disordered" evidence="2">
    <location>
        <begin position="189"/>
        <end position="237"/>
    </location>
</feature>
<gene>
    <name evidence="4" type="primary">LOC116212940</name>
</gene>
<feature type="region of interest" description="Disordered" evidence="2">
    <location>
        <begin position="342"/>
        <end position="403"/>
    </location>
</feature>
<feature type="coiled-coil region" evidence="1">
    <location>
        <begin position="571"/>
        <end position="605"/>
    </location>
</feature>
<dbReference type="RefSeq" id="XP_031403562.1">
    <property type="nucleotide sequence ID" value="XM_031547702.1"/>
</dbReference>
<dbReference type="PANTHER" id="PTHR34461:SF4">
    <property type="entry name" value="OS01G0101800 PROTEIN"/>
    <property type="match status" value="1"/>
</dbReference>
<feature type="region of interest" description="Disordered" evidence="2">
    <location>
        <begin position="54"/>
        <end position="150"/>
    </location>
</feature>
<reference evidence="3" key="1">
    <citation type="journal article" date="2020" name="Plant Biotechnol. J.">
        <title>The pomegranate (Punica granatum L.) draft genome dissects genetic divergence between soft- and hard-seeded cultivars.</title>
        <authorList>
            <person name="Luo X."/>
            <person name="Li H."/>
            <person name="Wu Z."/>
            <person name="Yao W."/>
            <person name="Zhao P."/>
            <person name="Cao D."/>
            <person name="Yu H."/>
            <person name="Li K."/>
            <person name="Poudel K."/>
            <person name="Zhao D."/>
            <person name="Zhang F."/>
            <person name="Xia X."/>
            <person name="Chen L."/>
            <person name="Wang Q."/>
            <person name="Jing D."/>
            <person name="Cao S."/>
        </authorList>
    </citation>
    <scope>NUCLEOTIDE SEQUENCE [LARGE SCALE GENOMIC DNA]</scope>
    <source>
        <strain evidence="3">cv. Tunisia</strain>
    </source>
</reference>
<accession>A0A6P8E121</accession>
<dbReference type="PANTHER" id="PTHR34461">
    <property type="entry name" value="EXPRESSED PROTEIN"/>
    <property type="match status" value="1"/>
</dbReference>
<evidence type="ECO:0000313" key="4">
    <source>
        <dbReference type="RefSeq" id="XP_031403562.1"/>
    </source>
</evidence>
<organism evidence="3 4">
    <name type="scientific">Punica granatum</name>
    <name type="common">Pomegranate</name>
    <dbReference type="NCBI Taxonomy" id="22663"/>
    <lineage>
        <taxon>Eukaryota</taxon>
        <taxon>Viridiplantae</taxon>
        <taxon>Streptophyta</taxon>
        <taxon>Embryophyta</taxon>
        <taxon>Tracheophyta</taxon>
        <taxon>Spermatophyta</taxon>
        <taxon>Magnoliopsida</taxon>
        <taxon>eudicotyledons</taxon>
        <taxon>Gunneridae</taxon>
        <taxon>Pentapetalae</taxon>
        <taxon>rosids</taxon>
        <taxon>malvids</taxon>
        <taxon>Myrtales</taxon>
        <taxon>Lythraceae</taxon>
        <taxon>Punica</taxon>
    </lineage>
</organism>
<dbReference type="OrthoDB" id="766405at2759"/>
<protein>
    <submittedName>
        <fullName evidence="4">Uncharacterized protein LOC116212940</fullName>
    </submittedName>
</protein>
<feature type="compositionally biased region" description="Polar residues" evidence="2">
    <location>
        <begin position="368"/>
        <end position="384"/>
    </location>
</feature>
<evidence type="ECO:0000256" key="2">
    <source>
        <dbReference type="SAM" id="MobiDB-lite"/>
    </source>
</evidence>
<evidence type="ECO:0000313" key="3">
    <source>
        <dbReference type="Proteomes" id="UP000515151"/>
    </source>
</evidence>
<dbReference type="AlphaFoldDB" id="A0A6P8E121"/>
<feature type="compositionally biased region" description="Basic and acidic residues" evidence="2">
    <location>
        <begin position="114"/>
        <end position="131"/>
    </location>
</feature>
<evidence type="ECO:0000256" key="1">
    <source>
        <dbReference type="SAM" id="Coils"/>
    </source>
</evidence>